<dbReference type="SUPFAM" id="SSF47175">
    <property type="entry name" value="Cytochromes"/>
    <property type="match status" value="1"/>
</dbReference>
<evidence type="ECO:0000256" key="7">
    <source>
        <dbReference type="PIRSR" id="PIRSR000027-2"/>
    </source>
</evidence>
<sequence>MRFLMFSAVAAAFSLPAMAQDDSPEVSAMEARQGYFKMLGANMGVLAGMAKGDIPYDEDRAAMHASNIETLSRYNLGFHFPQGTSSDDLEESEALPKIWSELDGVVAKHADLAEAAAGAGDAVRGGQDNVGPVVQALGGTCKACHDNYRKK</sequence>
<evidence type="ECO:0000256" key="3">
    <source>
        <dbReference type="ARBA" id="ARBA00022723"/>
    </source>
</evidence>
<comment type="PTM">
    <text evidence="7">Binds 1 heme group per subunit.</text>
</comment>
<organism evidence="9 10">
    <name type="scientific">Roseovarius pacificus</name>
    <dbReference type="NCBI Taxonomy" id="337701"/>
    <lineage>
        <taxon>Bacteria</taxon>
        <taxon>Pseudomonadati</taxon>
        <taxon>Pseudomonadota</taxon>
        <taxon>Alphaproteobacteria</taxon>
        <taxon>Rhodobacterales</taxon>
        <taxon>Roseobacteraceae</taxon>
        <taxon>Roseovarius</taxon>
    </lineage>
</organism>
<keyword evidence="1" id="KW-0813">Transport</keyword>
<dbReference type="GO" id="GO:0005506">
    <property type="term" value="F:iron ion binding"/>
    <property type="evidence" value="ECO:0007669"/>
    <property type="project" value="InterPro"/>
</dbReference>
<proteinExistence type="predicted"/>
<reference evidence="9 10" key="1">
    <citation type="submission" date="2016-11" db="EMBL/GenBank/DDBJ databases">
        <authorList>
            <person name="Jaros S."/>
            <person name="Januszkiewicz K."/>
            <person name="Wedrychowicz H."/>
        </authorList>
    </citation>
    <scope>NUCLEOTIDE SEQUENCE [LARGE SCALE GENOMIC DNA]</scope>
    <source>
        <strain evidence="9 10">DSM 29589</strain>
    </source>
</reference>
<dbReference type="GO" id="GO:0009055">
    <property type="term" value="F:electron transfer activity"/>
    <property type="evidence" value="ECO:0007669"/>
    <property type="project" value="InterPro"/>
</dbReference>
<dbReference type="STRING" id="337701.SAMN05444398_101388"/>
<evidence type="ECO:0000256" key="8">
    <source>
        <dbReference type="SAM" id="SignalP"/>
    </source>
</evidence>
<name>A0A1M6XDT5_9RHOB</name>
<keyword evidence="8" id="KW-0732">Signal</keyword>
<dbReference type="InterPro" id="IPR002321">
    <property type="entry name" value="Cyt_c_II"/>
</dbReference>
<dbReference type="InterPro" id="IPR010980">
    <property type="entry name" value="Cyt_c/b562"/>
</dbReference>
<keyword evidence="5 6" id="KW-0408">Iron</keyword>
<dbReference type="Pfam" id="PF01322">
    <property type="entry name" value="Cytochrom_C_2"/>
    <property type="match status" value="1"/>
</dbReference>
<feature type="chain" id="PRO_5013020070" evidence="8">
    <location>
        <begin position="20"/>
        <end position="151"/>
    </location>
</feature>
<evidence type="ECO:0000313" key="9">
    <source>
        <dbReference type="EMBL" id="SHL04112.1"/>
    </source>
</evidence>
<keyword evidence="10" id="KW-1185">Reference proteome</keyword>
<evidence type="ECO:0000256" key="4">
    <source>
        <dbReference type="ARBA" id="ARBA00022982"/>
    </source>
</evidence>
<evidence type="ECO:0000256" key="5">
    <source>
        <dbReference type="ARBA" id="ARBA00023004"/>
    </source>
</evidence>
<feature type="signal peptide" evidence="8">
    <location>
        <begin position="1"/>
        <end position="19"/>
    </location>
</feature>
<dbReference type="PIRSF" id="PIRSF000027">
    <property type="entry name" value="Cytc_c_prime"/>
    <property type="match status" value="1"/>
</dbReference>
<dbReference type="GO" id="GO:0042597">
    <property type="term" value="C:periplasmic space"/>
    <property type="evidence" value="ECO:0007669"/>
    <property type="project" value="InterPro"/>
</dbReference>
<feature type="binding site" description="covalent" evidence="7">
    <location>
        <position position="144"/>
    </location>
    <ligand>
        <name>heme c</name>
        <dbReference type="ChEBI" id="CHEBI:61717"/>
    </ligand>
</feature>
<feature type="binding site" description="covalent" evidence="7">
    <location>
        <position position="141"/>
    </location>
    <ligand>
        <name>heme c</name>
        <dbReference type="ChEBI" id="CHEBI:61717"/>
    </ligand>
</feature>
<dbReference type="GO" id="GO:0020037">
    <property type="term" value="F:heme binding"/>
    <property type="evidence" value="ECO:0007669"/>
    <property type="project" value="InterPro"/>
</dbReference>
<feature type="binding site" description="axial binding residue" evidence="6">
    <location>
        <position position="145"/>
    </location>
    <ligand>
        <name>heme c</name>
        <dbReference type="ChEBI" id="CHEBI:61717"/>
    </ligand>
    <ligandPart>
        <name>Fe</name>
        <dbReference type="ChEBI" id="CHEBI:18248"/>
    </ligandPart>
</feature>
<evidence type="ECO:0000256" key="6">
    <source>
        <dbReference type="PIRSR" id="PIRSR000027-1"/>
    </source>
</evidence>
<evidence type="ECO:0000256" key="2">
    <source>
        <dbReference type="ARBA" id="ARBA00022617"/>
    </source>
</evidence>
<dbReference type="OrthoDB" id="7596534at2"/>
<dbReference type="GO" id="GO:0022900">
    <property type="term" value="P:electron transport chain"/>
    <property type="evidence" value="ECO:0007669"/>
    <property type="project" value="InterPro"/>
</dbReference>
<keyword evidence="2 7" id="KW-0349">Heme</keyword>
<dbReference type="AlphaFoldDB" id="A0A1M6XDT5"/>
<dbReference type="RefSeq" id="WP_084728795.1">
    <property type="nucleotide sequence ID" value="NZ_BMLR01000001.1"/>
</dbReference>
<keyword evidence="4" id="KW-0249">Electron transport</keyword>
<protein>
    <submittedName>
        <fullName evidence="9">Cytochrome c556</fullName>
    </submittedName>
</protein>
<evidence type="ECO:0000256" key="1">
    <source>
        <dbReference type="ARBA" id="ARBA00022448"/>
    </source>
</evidence>
<dbReference type="Proteomes" id="UP000183974">
    <property type="component" value="Unassembled WGS sequence"/>
</dbReference>
<dbReference type="EMBL" id="FRBR01000001">
    <property type="protein sequence ID" value="SHL04112.1"/>
    <property type="molecule type" value="Genomic_DNA"/>
</dbReference>
<dbReference type="PROSITE" id="PS51009">
    <property type="entry name" value="CYTCII"/>
    <property type="match status" value="1"/>
</dbReference>
<evidence type="ECO:0000313" key="10">
    <source>
        <dbReference type="Proteomes" id="UP000183974"/>
    </source>
</evidence>
<keyword evidence="3 6" id="KW-0479">Metal-binding</keyword>
<accession>A0A1M6XDT5</accession>
<dbReference type="InterPro" id="IPR012127">
    <property type="entry name" value="Cyt_c_prime"/>
</dbReference>
<dbReference type="Gene3D" id="1.20.120.10">
    <property type="entry name" value="Cytochrome c/b562"/>
    <property type="match status" value="1"/>
</dbReference>
<gene>
    <name evidence="9" type="ORF">SAMN05444398_101388</name>
</gene>